<dbReference type="EMBL" id="SOAU01000001">
    <property type="protein sequence ID" value="TDT18481.1"/>
    <property type="molecule type" value="Genomic_DNA"/>
</dbReference>
<keyword evidence="1" id="KW-0812">Transmembrane</keyword>
<accession>A0A4R7I4D7</accession>
<feature type="transmembrane region" description="Helical" evidence="1">
    <location>
        <begin position="230"/>
        <end position="247"/>
    </location>
</feature>
<dbReference type="Proteomes" id="UP000294558">
    <property type="component" value="Unassembled WGS sequence"/>
</dbReference>
<gene>
    <name evidence="2" type="ORF">BDK89_4102</name>
</gene>
<protein>
    <recommendedName>
        <fullName evidence="4">Oligosaccharide repeat unit polymerase</fullName>
    </recommendedName>
</protein>
<feature type="transmembrane region" description="Helical" evidence="1">
    <location>
        <begin position="192"/>
        <end position="218"/>
    </location>
</feature>
<feature type="transmembrane region" description="Helical" evidence="1">
    <location>
        <begin position="382"/>
        <end position="399"/>
    </location>
</feature>
<reference evidence="2 3" key="1">
    <citation type="submission" date="2019-03" db="EMBL/GenBank/DDBJ databases">
        <title>Sequencing the genomes of 1000 actinobacteria strains.</title>
        <authorList>
            <person name="Klenk H.-P."/>
        </authorList>
    </citation>
    <scope>NUCLEOTIDE SEQUENCE [LARGE SCALE GENOMIC DNA]</scope>
    <source>
        <strain evidence="2 3">DSM 18936</strain>
    </source>
</reference>
<organism evidence="2 3">
    <name type="scientific">Ilumatobacter fluminis</name>
    <dbReference type="NCBI Taxonomy" id="467091"/>
    <lineage>
        <taxon>Bacteria</taxon>
        <taxon>Bacillati</taxon>
        <taxon>Actinomycetota</taxon>
        <taxon>Acidimicrobiia</taxon>
        <taxon>Acidimicrobiales</taxon>
        <taxon>Ilumatobacteraceae</taxon>
        <taxon>Ilumatobacter</taxon>
    </lineage>
</organism>
<evidence type="ECO:0000313" key="2">
    <source>
        <dbReference type="EMBL" id="TDT18481.1"/>
    </source>
</evidence>
<comment type="caution">
    <text evidence="2">The sequence shown here is derived from an EMBL/GenBank/DDBJ whole genome shotgun (WGS) entry which is preliminary data.</text>
</comment>
<keyword evidence="3" id="KW-1185">Reference proteome</keyword>
<feature type="transmembrane region" description="Helical" evidence="1">
    <location>
        <begin position="152"/>
        <end position="172"/>
    </location>
</feature>
<evidence type="ECO:0008006" key="4">
    <source>
        <dbReference type="Google" id="ProtNLM"/>
    </source>
</evidence>
<name>A0A4R7I4D7_9ACTN</name>
<evidence type="ECO:0000256" key="1">
    <source>
        <dbReference type="SAM" id="Phobius"/>
    </source>
</evidence>
<dbReference type="AlphaFoldDB" id="A0A4R7I4D7"/>
<dbReference type="RefSeq" id="WP_133870694.1">
    <property type="nucleotide sequence ID" value="NZ_SOAU01000001.1"/>
</dbReference>
<keyword evidence="1" id="KW-1133">Transmembrane helix</keyword>
<sequence>MAATASLLVLFGGLGALWRLRTYYPVAALVLLGSAIHFYAFRAVLIYLDLVPPFPAQYAPTADDAAYAAGNVVIGGFFIVLAVTSGALAPGSATTVPSADESLAELSGLRQAASWALALAAVSAAWLLVRYGGIGGAIGAARRARTIGVENALRLPAIVATSLYAYLALLGRHWPLRLARYLGAGALASVSVFLWGTRGVVGMFAVLTLSLFVATWFGAGHRTRDTGKRALTIAVAVLLLTMGLYGLRLARYAVVDASATDSISSENVVSNLSLAANQQWYDATLLAVRDSGEVYPSDGLGSLVDKWTQSIAGPLSGDDAANVNLRFKLQYVTRASNGWPLGGPGEWFLYLGWSGVFVGGMLSGVALFLLDRASASAIAGRGLAAGVTGALVVMAMRTGLEEQSIARLIRWGVPLLVVAGVASRRRSAARSQPTGAQQHVPVIAPASRSGAPLERTN</sequence>
<feature type="transmembrane region" description="Helical" evidence="1">
    <location>
        <begin position="26"/>
        <end position="48"/>
    </location>
</feature>
<feature type="transmembrane region" description="Helical" evidence="1">
    <location>
        <begin position="112"/>
        <end position="131"/>
    </location>
</feature>
<feature type="transmembrane region" description="Helical" evidence="1">
    <location>
        <begin position="69"/>
        <end position="92"/>
    </location>
</feature>
<keyword evidence="1" id="KW-0472">Membrane</keyword>
<proteinExistence type="predicted"/>
<feature type="transmembrane region" description="Helical" evidence="1">
    <location>
        <begin position="347"/>
        <end position="370"/>
    </location>
</feature>
<evidence type="ECO:0000313" key="3">
    <source>
        <dbReference type="Proteomes" id="UP000294558"/>
    </source>
</evidence>